<evidence type="ECO:0000313" key="4">
    <source>
        <dbReference type="EMBL" id="KZP17648.1"/>
    </source>
</evidence>
<feature type="transmembrane region" description="Helical" evidence="2">
    <location>
        <begin position="95"/>
        <end position="116"/>
    </location>
</feature>
<evidence type="ECO:0000256" key="1">
    <source>
        <dbReference type="SAM" id="MobiDB-lite"/>
    </source>
</evidence>
<feature type="transmembrane region" description="Helical" evidence="2">
    <location>
        <begin position="228"/>
        <end position="246"/>
    </location>
</feature>
<dbReference type="STRING" id="436010.A0A166GAY2"/>
<reference evidence="4 5" key="1">
    <citation type="journal article" date="2016" name="Mol. Biol. Evol.">
        <title>Comparative Genomics of Early-Diverging Mushroom-Forming Fungi Provides Insights into the Origins of Lignocellulose Decay Capabilities.</title>
        <authorList>
            <person name="Nagy L.G."/>
            <person name="Riley R."/>
            <person name="Tritt A."/>
            <person name="Adam C."/>
            <person name="Daum C."/>
            <person name="Floudas D."/>
            <person name="Sun H."/>
            <person name="Yadav J.S."/>
            <person name="Pangilinan J."/>
            <person name="Larsson K.H."/>
            <person name="Matsuura K."/>
            <person name="Barry K."/>
            <person name="Labutti K."/>
            <person name="Kuo R."/>
            <person name="Ohm R.A."/>
            <person name="Bhattacharya S.S."/>
            <person name="Shirouzu T."/>
            <person name="Yoshinaga Y."/>
            <person name="Martin F.M."/>
            <person name="Grigoriev I.V."/>
            <person name="Hibbett D.S."/>
        </authorList>
    </citation>
    <scope>NUCLEOTIDE SEQUENCE [LARGE SCALE GENOMIC DNA]</scope>
    <source>
        <strain evidence="4 5">CBS 109695</strain>
    </source>
</reference>
<gene>
    <name evidence="4" type="ORF">FIBSPDRAFT_933864</name>
</gene>
<accession>A0A166GAY2</accession>
<keyword evidence="2" id="KW-0472">Membrane</keyword>
<proteinExistence type="predicted"/>
<dbReference type="AlphaFoldDB" id="A0A166GAY2"/>
<feature type="transmembrane region" description="Helical" evidence="2">
    <location>
        <begin position="69"/>
        <end position="89"/>
    </location>
</feature>
<sequence>MSDTQPPILNPHTAMAYLPPDLAYQMQIVGHVYVATLAAFIWDWLVSISAEHRVYRKSGLSLPTFAYTLSRIGTLGYLIAVTMFEIVPIADCQALEYAIGIFFEIAVPATSFLFFLRVRAVYNKSKTVTAVFGFLWIAIKGVSLVMLIGMKGAHIGDTLQCGQTKVPKYSMIPIVVVSVTDTLVFLAISYRLASNAIVGDTWRQRARSFFTGDGLYGVSKSLLQSGQFYYFLTIGMGITTTAVMLTSSMPDILRAFLTPPYVALSSALACRVFRSLLVGTLESRNDLEALNTQKIADIMQGVKTIEYQPEFQRKLSFHSEKSHETVTDSDESVDSRDRADSDGTLRGDSDDSFVFGKDSHPLGSLDAV</sequence>
<feature type="transmembrane region" description="Helical" evidence="2">
    <location>
        <begin position="28"/>
        <end position="48"/>
    </location>
</feature>
<keyword evidence="5" id="KW-1185">Reference proteome</keyword>
<dbReference type="Proteomes" id="UP000076532">
    <property type="component" value="Unassembled WGS sequence"/>
</dbReference>
<evidence type="ECO:0000256" key="2">
    <source>
        <dbReference type="SAM" id="Phobius"/>
    </source>
</evidence>
<dbReference type="Pfam" id="PF20151">
    <property type="entry name" value="DUF6533"/>
    <property type="match status" value="1"/>
</dbReference>
<dbReference type="InterPro" id="IPR045340">
    <property type="entry name" value="DUF6533"/>
</dbReference>
<feature type="region of interest" description="Disordered" evidence="1">
    <location>
        <begin position="318"/>
        <end position="368"/>
    </location>
</feature>
<keyword evidence="2" id="KW-1133">Transmembrane helix</keyword>
<feature type="transmembrane region" description="Helical" evidence="2">
    <location>
        <begin position="170"/>
        <end position="193"/>
    </location>
</feature>
<feature type="transmembrane region" description="Helical" evidence="2">
    <location>
        <begin position="128"/>
        <end position="150"/>
    </location>
</feature>
<protein>
    <recommendedName>
        <fullName evidence="3">DUF6533 domain-containing protein</fullName>
    </recommendedName>
</protein>
<evidence type="ECO:0000313" key="5">
    <source>
        <dbReference type="Proteomes" id="UP000076532"/>
    </source>
</evidence>
<name>A0A166GAY2_9AGAM</name>
<feature type="compositionally biased region" description="Basic and acidic residues" evidence="1">
    <location>
        <begin position="333"/>
        <end position="349"/>
    </location>
</feature>
<evidence type="ECO:0000259" key="3">
    <source>
        <dbReference type="Pfam" id="PF20151"/>
    </source>
</evidence>
<organism evidence="4 5">
    <name type="scientific">Athelia psychrophila</name>
    <dbReference type="NCBI Taxonomy" id="1759441"/>
    <lineage>
        <taxon>Eukaryota</taxon>
        <taxon>Fungi</taxon>
        <taxon>Dikarya</taxon>
        <taxon>Basidiomycota</taxon>
        <taxon>Agaricomycotina</taxon>
        <taxon>Agaricomycetes</taxon>
        <taxon>Agaricomycetidae</taxon>
        <taxon>Atheliales</taxon>
        <taxon>Atheliaceae</taxon>
        <taxon>Athelia</taxon>
    </lineage>
</organism>
<feature type="domain" description="DUF6533" evidence="3">
    <location>
        <begin position="32"/>
        <end position="75"/>
    </location>
</feature>
<dbReference type="OrthoDB" id="3038990at2759"/>
<keyword evidence="2" id="KW-0812">Transmembrane</keyword>
<dbReference type="EMBL" id="KV417580">
    <property type="protein sequence ID" value="KZP17648.1"/>
    <property type="molecule type" value="Genomic_DNA"/>
</dbReference>